<dbReference type="Proteomes" id="UP000003175">
    <property type="component" value="Unassembled WGS sequence"/>
</dbReference>
<feature type="domain" description="Core-binding (CB)" evidence="7">
    <location>
        <begin position="32"/>
        <end position="114"/>
    </location>
</feature>
<dbReference type="InterPro" id="IPR002104">
    <property type="entry name" value="Integrase_catalytic"/>
</dbReference>
<dbReference type="PANTHER" id="PTHR30349:SF64">
    <property type="entry name" value="PROPHAGE INTEGRASE INTD-RELATED"/>
    <property type="match status" value="1"/>
</dbReference>
<keyword evidence="4" id="KW-0233">DNA recombination</keyword>
<dbReference type="InterPro" id="IPR011010">
    <property type="entry name" value="DNA_brk_join_enz"/>
</dbReference>
<comment type="similarity">
    <text evidence="1">Belongs to the 'phage' integrase family.</text>
</comment>
<dbReference type="InterPro" id="IPR004107">
    <property type="entry name" value="Integrase_SAM-like_N"/>
</dbReference>
<dbReference type="CDD" id="cd01189">
    <property type="entry name" value="INT_ICEBs1_C_like"/>
    <property type="match status" value="1"/>
</dbReference>
<evidence type="ECO:0000259" key="6">
    <source>
        <dbReference type="PROSITE" id="PS51898"/>
    </source>
</evidence>
<gene>
    <name evidence="8" type="ORF">HMPREF9432_00226</name>
</gene>
<evidence type="ECO:0000256" key="2">
    <source>
        <dbReference type="ARBA" id="ARBA00022908"/>
    </source>
</evidence>
<evidence type="ECO:0000256" key="5">
    <source>
        <dbReference type="PROSITE-ProRule" id="PRU01248"/>
    </source>
</evidence>
<evidence type="ECO:0000256" key="3">
    <source>
        <dbReference type="ARBA" id="ARBA00023125"/>
    </source>
</evidence>
<dbReference type="PROSITE" id="PS51898">
    <property type="entry name" value="TYR_RECOMBINASE"/>
    <property type="match status" value="1"/>
</dbReference>
<comment type="caution">
    <text evidence="8">The sequence shown here is derived from an EMBL/GenBank/DDBJ whole genome shotgun (WGS) entry which is preliminary data.</text>
</comment>
<dbReference type="InterPro" id="IPR050090">
    <property type="entry name" value="Tyrosine_recombinase_XerCD"/>
</dbReference>
<dbReference type="SUPFAM" id="SSF56349">
    <property type="entry name" value="DNA breaking-rejoining enzymes"/>
    <property type="match status" value="1"/>
</dbReference>
<dbReference type="PROSITE" id="PS51900">
    <property type="entry name" value="CB"/>
    <property type="match status" value="1"/>
</dbReference>
<dbReference type="PANTHER" id="PTHR30349">
    <property type="entry name" value="PHAGE INTEGRASE-RELATED"/>
    <property type="match status" value="1"/>
</dbReference>
<evidence type="ECO:0008006" key="10">
    <source>
        <dbReference type="Google" id="ProtNLM"/>
    </source>
</evidence>
<reference evidence="8 9" key="1">
    <citation type="submission" date="2011-08" db="EMBL/GenBank/DDBJ databases">
        <title>The Genome Sequence of Selenomonas noxia F0398.</title>
        <authorList>
            <consortium name="The Broad Institute Genome Sequencing Platform"/>
            <person name="Earl A."/>
            <person name="Ward D."/>
            <person name="Feldgarden M."/>
            <person name="Gevers D."/>
            <person name="Izard J."/>
            <person name="Ganesan A."/>
            <person name="Blanton J.M."/>
            <person name="Baranova O.V."/>
            <person name="Tanner A.C."/>
            <person name="Dewhirst F.E."/>
            <person name="Young S.K."/>
            <person name="Zeng Q."/>
            <person name="Gargeya S."/>
            <person name="Fitzgerald M."/>
            <person name="Haas B."/>
            <person name="Abouelleil A."/>
            <person name="Alvarado L."/>
            <person name="Arachchi H.M."/>
            <person name="Berlin A."/>
            <person name="Brown A."/>
            <person name="Chapman S.B."/>
            <person name="Chen Z."/>
            <person name="Dunbar C."/>
            <person name="Freedman E."/>
            <person name="Gearin G."/>
            <person name="Gellesch M."/>
            <person name="Goldberg J."/>
            <person name="Griggs A."/>
            <person name="Gujja S."/>
            <person name="Heiman D."/>
            <person name="Howarth C."/>
            <person name="Larson L."/>
            <person name="Lui A."/>
            <person name="MacDonald P.J.P."/>
            <person name="Montmayeur A."/>
            <person name="Murphy C."/>
            <person name="Neiman D."/>
            <person name="Pearson M."/>
            <person name="Priest M."/>
            <person name="Roberts A."/>
            <person name="Saif S."/>
            <person name="Shea T."/>
            <person name="Shenoy N."/>
            <person name="Sisk P."/>
            <person name="Stolte C."/>
            <person name="Sykes S."/>
            <person name="Wortman J."/>
            <person name="Nusbaum C."/>
            <person name="Birren B."/>
        </authorList>
    </citation>
    <scope>NUCLEOTIDE SEQUENCE [LARGE SCALE GENOMIC DNA]</scope>
    <source>
        <strain evidence="8 9">F0398</strain>
    </source>
</reference>
<protein>
    <recommendedName>
        <fullName evidence="10">Tyr recombinase domain-containing protein</fullName>
    </recommendedName>
</protein>
<keyword evidence="9" id="KW-1185">Reference proteome</keyword>
<dbReference type="InterPro" id="IPR010998">
    <property type="entry name" value="Integrase_recombinase_N"/>
</dbReference>
<dbReference type="RefSeq" id="WP_006695779.1">
    <property type="nucleotide sequence ID" value="NZ_JH376857.1"/>
</dbReference>
<dbReference type="Pfam" id="PF00589">
    <property type="entry name" value="Phage_integrase"/>
    <property type="match status" value="1"/>
</dbReference>
<evidence type="ECO:0000259" key="7">
    <source>
        <dbReference type="PROSITE" id="PS51900"/>
    </source>
</evidence>
<keyword evidence="3 5" id="KW-0238">DNA-binding</keyword>
<sequence>MNITQEQLNTAVQEALKGVLSQGLPAIPDETRKFKDFGNAFMKDKRRRVAKTTYSTYKRIYDKHILPAFENHLLASITRAQVQQFINDMDDEDYSMETMKKTKCLLSSMLELAFSDRLIPVNPCKAVKLPKKAKNRKRPPTMDEYKRLLAACRGHRLWIAVPLLFLAGLRIGEMLALTWEDIDMEERLIHVSKTYSVESGSGRAYLKYSPKTEAGIRYIPIFPELYDMLKEYREENDASASVVLASTRGEYTHPQVFRSKIFNLWCYAAELPEDITPHSGRHYFAYQLLSAGMNPEVLRQLTGHSDMSTLLNVYCQTNKLSDKDLVQARSFMSVLCG</sequence>
<keyword evidence="2" id="KW-0229">DNA integration</keyword>
<accession>A0ABP2MS19</accession>
<dbReference type="InterPro" id="IPR044068">
    <property type="entry name" value="CB"/>
</dbReference>
<dbReference type="EMBL" id="ADGH01000003">
    <property type="protein sequence ID" value="EHG25725.1"/>
    <property type="molecule type" value="Genomic_DNA"/>
</dbReference>
<name>A0ABP2MS19_9FIRM</name>
<dbReference type="Gene3D" id="1.10.150.130">
    <property type="match status" value="1"/>
</dbReference>
<proteinExistence type="inferred from homology"/>
<evidence type="ECO:0000313" key="8">
    <source>
        <dbReference type="EMBL" id="EHG25725.1"/>
    </source>
</evidence>
<feature type="domain" description="Tyr recombinase" evidence="6">
    <location>
        <begin position="135"/>
        <end position="330"/>
    </location>
</feature>
<evidence type="ECO:0000256" key="1">
    <source>
        <dbReference type="ARBA" id="ARBA00008857"/>
    </source>
</evidence>
<dbReference type="Gene3D" id="1.10.443.10">
    <property type="entry name" value="Intergrase catalytic core"/>
    <property type="match status" value="1"/>
</dbReference>
<dbReference type="InterPro" id="IPR013762">
    <property type="entry name" value="Integrase-like_cat_sf"/>
</dbReference>
<evidence type="ECO:0000256" key="4">
    <source>
        <dbReference type="ARBA" id="ARBA00023172"/>
    </source>
</evidence>
<evidence type="ECO:0000313" key="9">
    <source>
        <dbReference type="Proteomes" id="UP000003175"/>
    </source>
</evidence>
<dbReference type="Pfam" id="PF14659">
    <property type="entry name" value="Phage_int_SAM_3"/>
    <property type="match status" value="1"/>
</dbReference>
<organism evidence="8 9">
    <name type="scientific">Selenomonas noxia F0398</name>
    <dbReference type="NCBI Taxonomy" id="702437"/>
    <lineage>
        <taxon>Bacteria</taxon>
        <taxon>Bacillati</taxon>
        <taxon>Bacillota</taxon>
        <taxon>Negativicutes</taxon>
        <taxon>Selenomonadales</taxon>
        <taxon>Selenomonadaceae</taxon>
        <taxon>Selenomonas</taxon>
    </lineage>
</organism>